<name>A0A5B7G1E1_PORTR</name>
<proteinExistence type="predicted"/>
<dbReference type="EMBL" id="VSRR010011780">
    <property type="protein sequence ID" value="MPC53641.1"/>
    <property type="molecule type" value="Genomic_DNA"/>
</dbReference>
<dbReference type="Proteomes" id="UP000324222">
    <property type="component" value="Unassembled WGS sequence"/>
</dbReference>
<gene>
    <name evidence="1" type="ORF">E2C01_047539</name>
</gene>
<comment type="caution">
    <text evidence="1">The sequence shown here is derived from an EMBL/GenBank/DDBJ whole genome shotgun (WGS) entry which is preliminary data.</text>
</comment>
<sequence>MEGSYTSVRMRARHQSGWVNMKDEQINKQQEGESEKRYECVNNLGEPLDTNDNAMSHGPVNRCLVHPLLSDGCAKAEASRRFWLPTA</sequence>
<organism evidence="1 2">
    <name type="scientific">Portunus trituberculatus</name>
    <name type="common">Swimming crab</name>
    <name type="synonym">Neptunus trituberculatus</name>
    <dbReference type="NCBI Taxonomy" id="210409"/>
    <lineage>
        <taxon>Eukaryota</taxon>
        <taxon>Metazoa</taxon>
        <taxon>Ecdysozoa</taxon>
        <taxon>Arthropoda</taxon>
        <taxon>Crustacea</taxon>
        <taxon>Multicrustacea</taxon>
        <taxon>Malacostraca</taxon>
        <taxon>Eumalacostraca</taxon>
        <taxon>Eucarida</taxon>
        <taxon>Decapoda</taxon>
        <taxon>Pleocyemata</taxon>
        <taxon>Brachyura</taxon>
        <taxon>Eubrachyura</taxon>
        <taxon>Portunoidea</taxon>
        <taxon>Portunidae</taxon>
        <taxon>Portuninae</taxon>
        <taxon>Portunus</taxon>
    </lineage>
</organism>
<keyword evidence="2" id="KW-1185">Reference proteome</keyword>
<protein>
    <submittedName>
        <fullName evidence="1">Uncharacterized protein</fullName>
    </submittedName>
</protein>
<evidence type="ECO:0000313" key="1">
    <source>
        <dbReference type="EMBL" id="MPC53641.1"/>
    </source>
</evidence>
<reference evidence="1 2" key="1">
    <citation type="submission" date="2019-05" db="EMBL/GenBank/DDBJ databases">
        <title>Another draft genome of Portunus trituberculatus and its Hox gene families provides insights of decapod evolution.</title>
        <authorList>
            <person name="Jeong J.-H."/>
            <person name="Song I."/>
            <person name="Kim S."/>
            <person name="Choi T."/>
            <person name="Kim D."/>
            <person name="Ryu S."/>
            <person name="Kim W."/>
        </authorList>
    </citation>
    <scope>NUCLEOTIDE SEQUENCE [LARGE SCALE GENOMIC DNA]</scope>
    <source>
        <tissue evidence="1">Muscle</tissue>
    </source>
</reference>
<dbReference type="AlphaFoldDB" id="A0A5B7G1E1"/>
<accession>A0A5B7G1E1</accession>
<evidence type="ECO:0000313" key="2">
    <source>
        <dbReference type="Proteomes" id="UP000324222"/>
    </source>
</evidence>